<dbReference type="GO" id="GO:0097367">
    <property type="term" value="F:carbohydrate derivative binding"/>
    <property type="evidence" value="ECO:0007669"/>
    <property type="project" value="InterPro"/>
</dbReference>
<proteinExistence type="predicted"/>
<gene>
    <name evidence="2" type="ORF">EP073_01375</name>
</gene>
<organism evidence="2 3">
    <name type="scientific">Geovibrio thiophilus</name>
    <dbReference type="NCBI Taxonomy" id="139438"/>
    <lineage>
        <taxon>Bacteria</taxon>
        <taxon>Pseudomonadati</taxon>
        <taxon>Deferribacterota</taxon>
        <taxon>Deferribacteres</taxon>
        <taxon>Deferribacterales</taxon>
        <taxon>Geovibrionaceae</taxon>
        <taxon>Geovibrio</taxon>
    </lineage>
</organism>
<dbReference type="InterPro" id="IPR046348">
    <property type="entry name" value="SIS_dom_sf"/>
</dbReference>
<dbReference type="RefSeq" id="WP_128465386.1">
    <property type="nucleotide sequence ID" value="NZ_CP035108.1"/>
</dbReference>
<dbReference type="OrthoDB" id="9781311at2"/>
<dbReference type="CDD" id="cd05006">
    <property type="entry name" value="SIS_GmhA"/>
    <property type="match status" value="1"/>
</dbReference>
<dbReference type="PROSITE" id="PS51464">
    <property type="entry name" value="SIS"/>
    <property type="match status" value="1"/>
</dbReference>
<dbReference type="AlphaFoldDB" id="A0A410JVN0"/>
<accession>A0A410JVN0</accession>
<reference evidence="2 3" key="1">
    <citation type="submission" date="2019-01" db="EMBL/GenBank/DDBJ databases">
        <title>Geovibrio thiophilus DSM 11263, complete genome.</title>
        <authorList>
            <person name="Spring S."/>
            <person name="Bunk B."/>
            <person name="Sproer C."/>
        </authorList>
    </citation>
    <scope>NUCLEOTIDE SEQUENCE [LARGE SCALE GENOMIC DNA]</scope>
    <source>
        <strain evidence="2 3">DSM 11263</strain>
    </source>
</reference>
<dbReference type="PANTHER" id="PTHR30390:SF8">
    <property type="entry name" value="SUGAR ISOMERASE (SIS)"/>
    <property type="match status" value="1"/>
</dbReference>
<dbReference type="InterPro" id="IPR001347">
    <property type="entry name" value="SIS_dom"/>
</dbReference>
<dbReference type="Pfam" id="PF13580">
    <property type="entry name" value="SIS_2"/>
    <property type="match status" value="1"/>
</dbReference>
<evidence type="ECO:0000313" key="2">
    <source>
        <dbReference type="EMBL" id="QAR32099.1"/>
    </source>
</evidence>
<dbReference type="Gene3D" id="3.40.50.10490">
    <property type="entry name" value="Glucose-6-phosphate isomerase like protein, domain 1"/>
    <property type="match status" value="1"/>
</dbReference>
<keyword evidence="3" id="KW-1185">Reference proteome</keyword>
<dbReference type="KEGG" id="gtl:EP073_01375"/>
<dbReference type="SUPFAM" id="SSF53697">
    <property type="entry name" value="SIS domain"/>
    <property type="match status" value="1"/>
</dbReference>
<evidence type="ECO:0000313" key="3">
    <source>
        <dbReference type="Proteomes" id="UP000287502"/>
    </source>
</evidence>
<protein>
    <submittedName>
        <fullName evidence="2">SIS domain-containing protein</fullName>
    </submittedName>
</protein>
<feature type="domain" description="SIS" evidence="1">
    <location>
        <begin position="28"/>
        <end position="189"/>
    </location>
</feature>
<dbReference type="Proteomes" id="UP000287502">
    <property type="component" value="Chromosome"/>
</dbReference>
<dbReference type="EMBL" id="CP035108">
    <property type="protein sequence ID" value="QAR32099.1"/>
    <property type="molecule type" value="Genomic_DNA"/>
</dbReference>
<dbReference type="InterPro" id="IPR035461">
    <property type="entry name" value="GmhA/DiaA"/>
</dbReference>
<dbReference type="GO" id="GO:1901135">
    <property type="term" value="P:carbohydrate derivative metabolic process"/>
    <property type="evidence" value="ECO:0007669"/>
    <property type="project" value="InterPro"/>
</dbReference>
<name>A0A410JVN0_9BACT</name>
<sequence>MNRNYAESYIKKLTALLENTDTEAVNRIIELLEELDPFENTVYFMGNGGSAATASHFATDLGVGLKLRGIKNFSVICLSDNIPAVTAISNDVGYDNIFYAQLKNRLKKGDVLVAISASGNSPNIVKAAEYAKKTGTRIIGCTGFDGGKLRELSDINFHVQTEKGEYGLVEDMHMILDHIIYSYFVATKEGASTKYTLE</sequence>
<dbReference type="InterPro" id="IPR050099">
    <property type="entry name" value="SIS_GmhA/DiaA_subfam"/>
</dbReference>
<dbReference type="PANTHER" id="PTHR30390">
    <property type="entry name" value="SEDOHEPTULOSE 7-PHOSPHATE ISOMERASE / DNAA INITIATOR-ASSOCIATING FACTOR FOR REPLICATION INITIATION"/>
    <property type="match status" value="1"/>
</dbReference>
<evidence type="ECO:0000259" key="1">
    <source>
        <dbReference type="PROSITE" id="PS51464"/>
    </source>
</evidence>